<dbReference type="Proteomes" id="UP000005940">
    <property type="component" value="Chromosome"/>
</dbReference>
<proteinExistence type="predicted"/>
<dbReference type="AlphaFoldDB" id="I2NB84"/>
<organism evidence="1 2">
    <name type="scientific">Streptomyces tsukubensis (strain DSM 42081 / NBRC 108919 / NRRL 18488 / 9993)</name>
    <dbReference type="NCBI Taxonomy" id="1114943"/>
    <lineage>
        <taxon>Bacteria</taxon>
        <taxon>Bacillati</taxon>
        <taxon>Actinomycetota</taxon>
        <taxon>Actinomycetes</taxon>
        <taxon>Kitasatosporales</taxon>
        <taxon>Streptomycetaceae</taxon>
        <taxon>Streptomyces</taxon>
    </lineage>
</organism>
<sequence length="71" mass="7912">MNKKGQIWDARGNRIGDVAPGTLFFRQEPANYPSPVDDRYYGTVDEVISGSATGYVLRKKLDYVGRVEICG</sequence>
<accession>I2NB84</accession>
<name>I2NB84_STRT9</name>
<dbReference type="EMBL" id="CP029159">
    <property type="protein sequence ID" value="QKM66076.1"/>
    <property type="molecule type" value="Genomic_DNA"/>
</dbReference>
<protein>
    <submittedName>
        <fullName evidence="1">Uncharacterized protein</fullName>
    </submittedName>
</protein>
<evidence type="ECO:0000313" key="1">
    <source>
        <dbReference type="EMBL" id="QKM66076.1"/>
    </source>
</evidence>
<evidence type="ECO:0000313" key="2">
    <source>
        <dbReference type="Proteomes" id="UP000005940"/>
    </source>
</evidence>
<keyword evidence="2" id="KW-1185">Reference proteome</keyword>
<reference evidence="1 2" key="1">
    <citation type="journal article" date="2012" name="J. Bacteriol.">
        <title>Draft genome of Streptomyces tsukubaensis NRRL 18488, the producer of the clinically important immunosuppressant tacrolimus (FK506).</title>
        <authorList>
            <person name="Barreiro C."/>
            <person name="Prieto C."/>
            <person name="Sola-Landa A."/>
            <person name="Solera E."/>
            <person name="Martinez-Castro M."/>
            <person name="Perez-Redondo R."/>
            <person name="Garcia-Estrada C."/>
            <person name="Aparicio J.F."/>
            <person name="Fernandez-Martinez L.T."/>
            <person name="Santos-Aberturas J."/>
            <person name="Salehi-Najafabadi Z."/>
            <person name="Rodriguez-Garcia A."/>
            <person name="Tauch A."/>
            <person name="Martin J.F."/>
        </authorList>
    </citation>
    <scope>NUCLEOTIDE SEQUENCE [LARGE SCALE GENOMIC DNA]</scope>
    <source>
        <strain evidence="2">DSM 42081 / NBRC 108919 / NRRL 18488 / 9993</strain>
    </source>
</reference>
<gene>
    <name evidence="1" type="ORF">STSU_001780</name>
</gene>